<reference evidence="2" key="2">
    <citation type="submission" date="2023-05" db="EMBL/GenBank/DDBJ databases">
        <authorList>
            <consortium name="Lawrence Berkeley National Laboratory"/>
            <person name="Steindorff A."/>
            <person name="Hensen N."/>
            <person name="Bonometti L."/>
            <person name="Westerberg I."/>
            <person name="Brannstrom I.O."/>
            <person name="Guillou S."/>
            <person name="Cros-Aarteil S."/>
            <person name="Calhoun S."/>
            <person name="Haridas S."/>
            <person name="Kuo A."/>
            <person name="Mondo S."/>
            <person name="Pangilinan J."/>
            <person name="Riley R."/>
            <person name="Labutti K."/>
            <person name="Andreopoulos B."/>
            <person name="Lipzen A."/>
            <person name="Chen C."/>
            <person name="Yanf M."/>
            <person name="Daum C."/>
            <person name="Ng V."/>
            <person name="Clum A."/>
            <person name="Ohm R."/>
            <person name="Martin F."/>
            <person name="Silar P."/>
            <person name="Natvig D."/>
            <person name="Lalanne C."/>
            <person name="Gautier V."/>
            <person name="Ament-Velasquez S.L."/>
            <person name="Kruys A."/>
            <person name="Hutchinson M.I."/>
            <person name="Powell A.J."/>
            <person name="Barry K."/>
            <person name="Miller A.N."/>
            <person name="Grigoriev I.V."/>
            <person name="Debuchy R."/>
            <person name="Gladieux P."/>
            <person name="Thoren M.H."/>
            <person name="Johannesson H."/>
        </authorList>
    </citation>
    <scope>NUCLEOTIDE SEQUENCE</scope>
    <source>
        <strain evidence="2">PSN293</strain>
    </source>
</reference>
<dbReference type="AlphaFoldDB" id="A0AAN7B7P8"/>
<evidence type="ECO:0000256" key="1">
    <source>
        <dbReference type="SAM" id="MobiDB-lite"/>
    </source>
</evidence>
<sequence>MTTIFPASIWKQQDRQPKQQPNDQNKKRTVSHKEHPSQRTKPASKEPSSQKENQTHPKTKNKMEVDILTASKTAIKAYATSISLAADLSTTPGSVSEVALGMASHFLPNVTIFTLGSTTTFPDTKFAASQIENLLMQYTRSGLGTDIRLESSRVEVLSSQSSICWISWKIFPPPGSEGDHDESENCENRGNGGNEDKTPKKNPWTFTLVYGFRLVQPNRPTPTTGGSLDGVGGWEWVNADAEFEKLGENWPAFFQAAHAAA</sequence>
<organism evidence="2 3">
    <name type="scientific">Rhypophila decipiens</name>
    <dbReference type="NCBI Taxonomy" id="261697"/>
    <lineage>
        <taxon>Eukaryota</taxon>
        <taxon>Fungi</taxon>
        <taxon>Dikarya</taxon>
        <taxon>Ascomycota</taxon>
        <taxon>Pezizomycotina</taxon>
        <taxon>Sordariomycetes</taxon>
        <taxon>Sordariomycetidae</taxon>
        <taxon>Sordariales</taxon>
        <taxon>Naviculisporaceae</taxon>
        <taxon>Rhypophila</taxon>
    </lineage>
</organism>
<gene>
    <name evidence="2" type="ORF">QBC37DRAFT_422142</name>
</gene>
<proteinExistence type="predicted"/>
<accession>A0AAN7B7P8</accession>
<feature type="region of interest" description="Disordered" evidence="1">
    <location>
        <begin position="1"/>
        <end position="64"/>
    </location>
</feature>
<dbReference type="Proteomes" id="UP001301769">
    <property type="component" value="Unassembled WGS sequence"/>
</dbReference>
<dbReference type="EMBL" id="MU858101">
    <property type="protein sequence ID" value="KAK4213938.1"/>
    <property type="molecule type" value="Genomic_DNA"/>
</dbReference>
<feature type="region of interest" description="Disordered" evidence="1">
    <location>
        <begin position="175"/>
        <end position="202"/>
    </location>
</feature>
<name>A0AAN7B7P8_9PEZI</name>
<reference evidence="2" key="1">
    <citation type="journal article" date="2023" name="Mol. Phylogenet. Evol.">
        <title>Genome-scale phylogeny and comparative genomics of the fungal order Sordariales.</title>
        <authorList>
            <person name="Hensen N."/>
            <person name="Bonometti L."/>
            <person name="Westerberg I."/>
            <person name="Brannstrom I.O."/>
            <person name="Guillou S."/>
            <person name="Cros-Aarteil S."/>
            <person name="Calhoun S."/>
            <person name="Haridas S."/>
            <person name="Kuo A."/>
            <person name="Mondo S."/>
            <person name="Pangilinan J."/>
            <person name="Riley R."/>
            <person name="LaButti K."/>
            <person name="Andreopoulos B."/>
            <person name="Lipzen A."/>
            <person name="Chen C."/>
            <person name="Yan M."/>
            <person name="Daum C."/>
            <person name="Ng V."/>
            <person name="Clum A."/>
            <person name="Steindorff A."/>
            <person name="Ohm R.A."/>
            <person name="Martin F."/>
            <person name="Silar P."/>
            <person name="Natvig D.O."/>
            <person name="Lalanne C."/>
            <person name="Gautier V."/>
            <person name="Ament-Velasquez S.L."/>
            <person name="Kruys A."/>
            <person name="Hutchinson M.I."/>
            <person name="Powell A.J."/>
            <person name="Barry K."/>
            <person name="Miller A.N."/>
            <person name="Grigoriev I.V."/>
            <person name="Debuchy R."/>
            <person name="Gladieux P."/>
            <person name="Hiltunen Thoren M."/>
            <person name="Johannesson H."/>
        </authorList>
    </citation>
    <scope>NUCLEOTIDE SEQUENCE</scope>
    <source>
        <strain evidence="2">PSN293</strain>
    </source>
</reference>
<keyword evidence="3" id="KW-1185">Reference proteome</keyword>
<protein>
    <submittedName>
        <fullName evidence="2">Uncharacterized protein</fullName>
    </submittedName>
</protein>
<evidence type="ECO:0000313" key="2">
    <source>
        <dbReference type="EMBL" id="KAK4213938.1"/>
    </source>
</evidence>
<evidence type="ECO:0000313" key="3">
    <source>
        <dbReference type="Proteomes" id="UP001301769"/>
    </source>
</evidence>
<comment type="caution">
    <text evidence="2">The sequence shown here is derived from an EMBL/GenBank/DDBJ whole genome shotgun (WGS) entry which is preliminary data.</text>
</comment>